<gene>
    <name evidence="1" type="ordered locus">Nmlp_2709</name>
</gene>
<protein>
    <submittedName>
        <fullName evidence="1">Uncharacterized protein</fullName>
    </submittedName>
</protein>
<dbReference type="AlphaFoldDB" id="M1XRL6"/>
<evidence type="ECO:0000313" key="2">
    <source>
        <dbReference type="Proteomes" id="UP000011867"/>
    </source>
</evidence>
<dbReference type="KEGG" id="nmo:Nmlp_2709"/>
<organism evidence="1 2">
    <name type="scientific">Natronomonas moolapensis (strain DSM 18674 / CECT 7526 / JCM 14361 / 8.8.11)</name>
    <dbReference type="NCBI Taxonomy" id="268739"/>
    <lineage>
        <taxon>Archaea</taxon>
        <taxon>Methanobacteriati</taxon>
        <taxon>Methanobacteriota</taxon>
        <taxon>Stenosarchaea group</taxon>
        <taxon>Halobacteria</taxon>
        <taxon>Halobacteriales</taxon>
        <taxon>Natronomonadaceae</taxon>
        <taxon>Natronomonas</taxon>
    </lineage>
</organism>
<dbReference type="Proteomes" id="UP000011867">
    <property type="component" value="Chromosome"/>
</dbReference>
<sequence>MSATDRRVVTFLTHHLNDGHPNGLGGISPTRNHLNVGSISNLKLGFGGSGGDLAPACIVDTDEPEAKGIERVCV</sequence>
<keyword evidence="2" id="KW-1185">Reference proteome</keyword>
<name>M1XRL6_NATM8</name>
<dbReference type="EMBL" id="HF582854">
    <property type="protein sequence ID" value="CCQ36863.1"/>
    <property type="molecule type" value="Genomic_DNA"/>
</dbReference>
<reference evidence="1 2" key="1">
    <citation type="journal article" date="2013" name="Genome Announc.">
        <title>Genome of the haloarchaeon Natronomonas moolapensis, a neutrophilic member of a previously haloalkaliphilic genus.</title>
        <authorList>
            <person name="Dyall-Smith M.L."/>
            <person name="Pfeiffer F."/>
            <person name="Oberwinkler T."/>
            <person name="Klee K."/>
            <person name="Rampp M."/>
            <person name="Palm P."/>
            <person name="Gross K."/>
            <person name="Schuster S.C."/>
            <person name="Oesterhelt D."/>
        </authorList>
    </citation>
    <scope>NUCLEOTIDE SEQUENCE [LARGE SCALE GENOMIC DNA]</scope>
    <source>
        <strain evidence="2">DSM 18674 / JCM 14361 / 8.8.11</strain>
    </source>
</reference>
<evidence type="ECO:0000313" key="1">
    <source>
        <dbReference type="EMBL" id="CCQ36863.1"/>
    </source>
</evidence>
<proteinExistence type="predicted"/>
<accession>M1XRL6</accession>
<dbReference type="HOGENOM" id="CLU_2679038_0_0_2"/>